<sequence length="48" mass="5758">TKVNNILNEAEKFKDSLEYNKENQRSKRVKTLTTNQEFDNKKNQDLEN</sequence>
<evidence type="ECO:0000313" key="3">
    <source>
        <dbReference type="Proteomes" id="UP000789759"/>
    </source>
</evidence>
<evidence type="ECO:0000256" key="1">
    <source>
        <dbReference type="SAM" id="MobiDB-lite"/>
    </source>
</evidence>
<dbReference type="AlphaFoldDB" id="A0A9N9PMV0"/>
<feature type="region of interest" description="Disordered" evidence="1">
    <location>
        <begin position="23"/>
        <end position="48"/>
    </location>
</feature>
<reference evidence="2" key="1">
    <citation type="submission" date="2021-06" db="EMBL/GenBank/DDBJ databases">
        <authorList>
            <person name="Kallberg Y."/>
            <person name="Tangrot J."/>
            <person name="Rosling A."/>
        </authorList>
    </citation>
    <scope>NUCLEOTIDE SEQUENCE</scope>
    <source>
        <strain evidence="2">FL966</strain>
    </source>
</reference>
<gene>
    <name evidence="2" type="ORF">CPELLU_LOCUS21345</name>
</gene>
<comment type="caution">
    <text evidence="2">The sequence shown here is derived from an EMBL/GenBank/DDBJ whole genome shotgun (WGS) entry which is preliminary data.</text>
</comment>
<evidence type="ECO:0000313" key="2">
    <source>
        <dbReference type="EMBL" id="CAG8836105.1"/>
    </source>
</evidence>
<protein>
    <submittedName>
        <fullName evidence="2">10243_t:CDS:1</fullName>
    </submittedName>
</protein>
<organism evidence="2 3">
    <name type="scientific">Cetraspora pellucida</name>
    <dbReference type="NCBI Taxonomy" id="1433469"/>
    <lineage>
        <taxon>Eukaryota</taxon>
        <taxon>Fungi</taxon>
        <taxon>Fungi incertae sedis</taxon>
        <taxon>Mucoromycota</taxon>
        <taxon>Glomeromycotina</taxon>
        <taxon>Glomeromycetes</taxon>
        <taxon>Diversisporales</taxon>
        <taxon>Gigasporaceae</taxon>
        <taxon>Cetraspora</taxon>
    </lineage>
</organism>
<keyword evidence="3" id="KW-1185">Reference proteome</keyword>
<dbReference type="EMBL" id="CAJVQA010077716">
    <property type="protein sequence ID" value="CAG8836105.1"/>
    <property type="molecule type" value="Genomic_DNA"/>
</dbReference>
<feature type="non-terminal residue" evidence="2">
    <location>
        <position position="1"/>
    </location>
</feature>
<dbReference type="Proteomes" id="UP000789759">
    <property type="component" value="Unassembled WGS sequence"/>
</dbReference>
<feature type="compositionally biased region" description="Basic and acidic residues" evidence="1">
    <location>
        <begin position="38"/>
        <end position="48"/>
    </location>
</feature>
<proteinExistence type="predicted"/>
<name>A0A9N9PMV0_9GLOM</name>
<accession>A0A9N9PMV0</accession>
<feature type="non-terminal residue" evidence="2">
    <location>
        <position position="48"/>
    </location>
</feature>